<dbReference type="InterPro" id="IPR002900">
    <property type="entry name" value="DUF38/FTH_CAE_spp"/>
</dbReference>
<dbReference type="InterPro" id="IPR040161">
    <property type="entry name" value="FB224"/>
</dbReference>
<dbReference type="WormBase" id="F09C6.6">
    <property type="protein sequence ID" value="CE15765"/>
    <property type="gene ID" value="WBGene00008618"/>
    <property type="gene designation" value="fbxa-45"/>
</dbReference>
<accession>O45333</accession>
<dbReference type="KEGG" id="cel:CELE_F09C6.6"/>
<dbReference type="RefSeq" id="NP_507270.1">
    <property type="nucleotide sequence ID" value="NM_074869.1"/>
</dbReference>
<dbReference type="PaxDb" id="6239-F09C6.6"/>
<dbReference type="FunCoup" id="O45333">
    <property type="interactions" value="236"/>
</dbReference>
<protein>
    <submittedName>
        <fullName evidence="2">F-box domain-containing protein</fullName>
    </submittedName>
</protein>
<dbReference type="GeneID" id="184233"/>
<dbReference type="Pfam" id="PF00646">
    <property type="entry name" value="F-box"/>
    <property type="match status" value="1"/>
</dbReference>
<dbReference type="PANTHER" id="PTHR23015:SF4">
    <property type="entry name" value="DUF38 DOMAIN-CONTAINING PROTEIN-RELATED"/>
    <property type="match status" value="1"/>
</dbReference>
<evidence type="ECO:0000313" key="3">
    <source>
        <dbReference type="Proteomes" id="UP000001940"/>
    </source>
</evidence>
<dbReference type="PhylomeDB" id="O45333"/>
<feature type="domain" description="F-box" evidence="1">
    <location>
        <begin position="3"/>
        <end position="57"/>
    </location>
</feature>
<evidence type="ECO:0000259" key="1">
    <source>
        <dbReference type="PROSITE" id="PS50181"/>
    </source>
</evidence>
<dbReference type="CDD" id="cd22150">
    <property type="entry name" value="F-box_CeFBXA-like"/>
    <property type="match status" value="1"/>
</dbReference>
<dbReference type="PANTHER" id="PTHR23015">
    <property type="entry name" value="UNCHARACTERIZED C.ELEGANS PROTEIN"/>
    <property type="match status" value="1"/>
</dbReference>
<dbReference type="Proteomes" id="UP000001940">
    <property type="component" value="Chromosome V"/>
</dbReference>
<dbReference type="AGR" id="WB:WBGene00008618"/>
<dbReference type="InterPro" id="IPR001810">
    <property type="entry name" value="F-box_dom"/>
</dbReference>
<dbReference type="HOGENOM" id="CLU_030831_3_1_1"/>
<dbReference type="Pfam" id="PF01827">
    <property type="entry name" value="FTH"/>
    <property type="match status" value="1"/>
</dbReference>
<reference evidence="2 3" key="1">
    <citation type="journal article" date="1998" name="Science">
        <title>Genome sequence of the nematode C. elegans: a platform for investigating biology.</title>
        <authorList>
            <consortium name="The C. elegans sequencing consortium"/>
            <person name="Sulson J.E."/>
            <person name="Waterston R."/>
        </authorList>
    </citation>
    <scope>NUCLEOTIDE SEQUENCE [LARGE SCALE GENOMIC DNA]</scope>
    <source>
        <strain evidence="2 3">Bristol N2</strain>
    </source>
</reference>
<dbReference type="PROSITE" id="PS50181">
    <property type="entry name" value="FBOX"/>
    <property type="match status" value="1"/>
</dbReference>
<dbReference type="UCSC" id="F09C6.6">
    <property type="organism name" value="c. elegans"/>
</dbReference>
<dbReference type="OrthoDB" id="2095648at2759"/>
<dbReference type="AlphaFoldDB" id="O45333"/>
<dbReference type="InParanoid" id="O45333"/>
<gene>
    <name evidence="2 4" type="primary">fbxa-45</name>
    <name evidence="2" type="ORF">CELE_F09C6.6</name>
    <name evidence="4" type="ORF">F09C6.6</name>
</gene>
<organism evidence="2 3">
    <name type="scientific">Caenorhabditis elegans</name>
    <dbReference type="NCBI Taxonomy" id="6239"/>
    <lineage>
        <taxon>Eukaryota</taxon>
        <taxon>Metazoa</taxon>
        <taxon>Ecdysozoa</taxon>
        <taxon>Nematoda</taxon>
        <taxon>Chromadorea</taxon>
        <taxon>Rhabditida</taxon>
        <taxon>Rhabditina</taxon>
        <taxon>Rhabditomorpha</taxon>
        <taxon>Rhabditoidea</taxon>
        <taxon>Rhabditidae</taxon>
        <taxon>Peloderinae</taxon>
        <taxon>Caenorhabditis</taxon>
    </lineage>
</organism>
<sequence length="301" mass="35723">MNSRTFLDIPLDVFDLILEKLKPMELLISRDVCRSLRTAVDRFGFGIDEIEVYFRDENLTLKWKNDDIWYFGAVKGGTIVLYDDGERKLRIEKKHFVGIALCDLRIFLKHASMLTIYDYLKDRQDFIESFIEILKSDGIIKVKEIVFFQVSFKDAIAILPYFDAEVLDLQTTGSINQFEQMTHLSLWKNCKTFKFSRYVDSKLFSHLFHFENFNISMLDFNTQIAMKMRDDLMRRSTFKSCRIEFDKWNLIEIAKVFKPDYAGGNVFKIKYSNNDYTFTIKCKPWHGMAWSNKFTVFVRKL</sequence>
<dbReference type="SMART" id="SM00256">
    <property type="entry name" value="FBOX"/>
    <property type="match status" value="1"/>
</dbReference>
<evidence type="ECO:0000313" key="4">
    <source>
        <dbReference type="WormBase" id="F09C6.6"/>
    </source>
</evidence>
<name>O45333_CAEEL</name>
<keyword evidence="3" id="KW-1185">Reference proteome</keyword>
<proteinExistence type="predicted"/>
<dbReference type="EMBL" id="BX284605">
    <property type="protein sequence ID" value="CAB04073.1"/>
    <property type="molecule type" value="Genomic_DNA"/>
</dbReference>
<dbReference type="PIR" id="T20651">
    <property type="entry name" value="T20651"/>
</dbReference>
<dbReference type="CTD" id="184233"/>
<evidence type="ECO:0000313" key="2">
    <source>
        <dbReference type="EMBL" id="CAB04073.1"/>
    </source>
</evidence>